<feature type="transmembrane region" description="Helical" evidence="6">
    <location>
        <begin position="71"/>
        <end position="92"/>
    </location>
</feature>
<evidence type="ECO:0000313" key="8">
    <source>
        <dbReference type="Proteomes" id="UP001172083"/>
    </source>
</evidence>
<keyword evidence="5 6" id="KW-0472">Membrane</keyword>
<reference evidence="7" key="1">
    <citation type="submission" date="2023-06" db="EMBL/GenBank/DDBJ databases">
        <title>Genomic of Agaribacillus aureum.</title>
        <authorList>
            <person name="Wang G."/>
        </authorList>
    </citation>
    <scope>NUCLEOTIDE SEQUENCE</scope>
    <source>
        <strain evidence="7">BMA12</strain>
    </source>
</reference>
<keyword evidence="2" id="KW-1003">Cell membrane</keyword>
<comment type="subcellular location">
    <subcellularLocation>
        <location evidence="1">Cell membrane</location>
        <topology evidence="1">Multi-pass membrane protein</topology>
    </subcellularLocation>
</comment>
<evidence type="ECO:0000256" key="5">
    <source>
        <dbReference type="ARBA" id="ARBA00023136"/>
    </source>
</evidence>
<evidence type="ECO:0000256" key="6">
    <source>
        <dbReference type="SAM" id="Phobius"/>
    </source>
</evidence>
<comment type="caution">
    <text evidence="7">The sequence shown here is derived from an EMBL/GenBank/DDBJ whole genome shotgun (WGS) entry which is preliminary data.</text>
</comment>
<evidence type="ECO:0000256" key="3">
    <source>
        <dbReference type="ARBA" id="ARBA00022692"/>
    </source>
</evidence>
<proteinExistence type="predicted"/>
<dbReference type="EMBL" id="JAUJEB010000007">
    <property type="protein sequence ID" value="MDN5215637.1"/>
    <property type="molecule type" value="Genomic_DNA"/>
</dbReference>
<feature type="transmembrane region" description="Helical" evidence="6">
    <location>
        <begin position="146"/>
        <end position="169"/>
    </location>
</feature>
<dbReference type="InterPro" id="IPR001123">
    <property type="entry name" value="LeuE-type"/>
</dbReference>
<evidence type="ECO:0000313" key="7">
    <source>
        <dbReference type="EMBL" id="MDN5215637.1"/>
    </source>
</evidence>
<feature type="transmembrane region" description="Helical" evidence="6">
    <location>
        <begin position="6"/>
        <end position="28"/>
    </location>
</feature>
<evidence type="ECO:0000256" key="2">
    <source>
        <dbReference type="ARBA" id="ARBA00022475"/>
    </source>
</evidence>
<keyword evidence="3 6" id="KW-0812">Transmembrane</keyword>
<keyword evidence="8" id="KW-1185">Reference proteome</keyword>
<organism evidence="7 8">
    <name type="scientific">Agaribacillus aureus</name>
    <dbReference type="NCBI Taxonomy" id="3051825"/>
    <lineage>
        <taxon>Bacteria</taxon>
        <taxon>Pseudomonadati</taxon>
        <taxon>Bacteroidota</taxon>
        <taxon>Cytophagia</taxon>
        <taxon>Cytophagales</taxon>
        <taxon>Splendidivirgaceae</taxon>
        <taxon>Agaribacillus</taxon>
    </lineage>
</organism>
<feature type="transmembrane region" description="Helical" evidence="6">
    <location>
        <begin position="181"/>
        <end position="199"/>
    </location>
</feature>
<dbReference type="PANTHER" id="PTHR30086">
    <property type="entry name" value="ARGININE EXPORTER PROTEIN ARGO"/>
    <property type="match status" value="1"/>
</dbReference>
<feature type="transmembrane region" description="Helical" evidence="6">
    <location>
        <begin position="113"/>
        <end position="134"/>
    </location>
</feature>
<dbReference type="PANTHER" id="PTHR30086:SF20">
    <property type="entry name" value="ARGININE EXPORTER PROTEIN ARGO-RELATED"/>
    <property type="match status" value="1"/>
</dbReference>
<gene>
    <name evidence="7" type="ORF">QQ020_26405</name>
</gene>
<name>A0ABT8LCY4_9BACT</name>
<accession>A0ABT8LCY4</accession>
<feature type="transmembrane region" description="Helical" evidence="6">
    <location>
        <begin position="40"/>
        <end position="65"/>
    </location>
</feature>
<evidence type="ECO:0000256" key="1">
    <source>
        <dbReference type="ARBA" id="ARBA00004651"/>
    </source>
</evidence>
<evidence type="ECO:0000256" key="4">
    <source>
        <dbReference type="ARBA" id="ARBA00022989"/>
    </source>
</evidence>
<keyword evidence="4 6" id="KW-1133">Transmembrane helix</keyword>
<dbReference type="Pfam" id="PF01810">
    <property type="entry name" value="LysE"/>
    <property type="match status" value="1"/>
</dbReference>
<sequence length="202" mass="22401">MVIIQTFLVAFFFSYIGSIPPGTINISVIQLTLNGKVREAIYFALAAALVEFFYATFAVGIQFFFVSKLDFTLHFKIVAASAMLVLGIINFFSKSRNASSSKPKILMNGFKKGVVVSIFNPLAIPFWVAVTAYLESQAWVAINKQTFWIYIAGISTGTFLLLTTLVFIVSKFKISLRDNMVVNKVTGLIFIGLGIYTFLTLL</sequence>
<dbReference type="Proteomes" id="UP001172083">
    <property type="component" value="Unassembled WGS sequence"/>
</dbReference>
<dbReference type="RefSeq" id="WP_346760975.1">
    <property type="nucleotide sequence ID" value="NZ_JAUJEB010000007.1"/>
</dbReference>
<protein>
    <submittedName>
        <fullName evidence="7">LysE family transporter</fullName>
    </submittedName>
</protein>